<evidence type="ECO:0000256" key="1">
    <source>
        <dbReference type="ARBA" id="ARBA00005171"/>
    </source>
</evidence>
<gene>
    <name evidence="11" type="ORF">PtoMrB4_37210</name>
</gene>
<protein>
    <recommendedName>
        <fullName evidence="3">CTP synthase (glutamine hydrolyzing)</fullName>
        <ecNumber evidence="3">6.3.4.2</ecNumber>
    </recommendedName>
</protein>
<keyword evidence="4" id="KW-0436">Ligase</keyword>
<evidence type="ECO:0000256" key="6">
    <source>
        <dbReference type="ARBA" id="ARBA00022840"/>
    </source>
</evidence>
<evidence type="ECO:0000256" key="5">
    <source>
        <dbReference type="ARBA" id="ARBA00022741"/>
    </source>
</evidence>
<evidence type="ECO:0000256" key="3">
    <source>
        <dbReference type="ARBA" id="ARBA00012291"/>
    </source>
</evidence>
<name>A0A679GUQ9_9GAMM</name>
<dbReference type="AlphaFoldDB" id="A0A679GUQ9"/>
<dbReference type="KEGG" id="poj:PtoMrB4_37210"/>
<keyword evidence="7" id="KW-0315">Glutamine amidotransferase</keyword>
<evidence type="ECO:0000256" key="9">
    <source>
        <dbReference type="ARBA" id="ARBA00047781"/>
    </source>
</evidence>
<organism evidence="11 12">
    <name type="scientific">Metapseudomonas otitidis</name>
    <dbReference type="NCBI Taxonomy" id="319939"/>
    <lineage>
        <taxon>Bacteria</taxon>
        <taxon>Pseudomonadati</taxon>
        <taxon>Pseudomonadota</taxon>
        <taxon>Gammaproteobacteria</taxon>
        <taxon>Pseudomonadales</taxon>
        <taxon>Pseudomonadaceae</taxon>
        <taxon>Metapseudomonas</taxon>
    </lineage>
</organism>
<dbReference type="EMBL" id="AP022642">
    <property type="protein sequence ID" value="BCA29744.1"/>
    <property type="molecule type" value="Genomic_DNA"/>
</dbReference>
<dbReference type="GO" id="GO:0005524">
    <property type="term" value="F:ATP binding"/>
    <property type="evidence" value="ECO:0007669"/>
    <property type="project" value="UniProtKB-KW"/>
</dbReference>
<dbReference type="PANTHER" id="PTHR11550:SF0">
    <property type="entry name" value="CTP SYNTHASE-RELATED"/>
    <property type="match status" value="1"/>
</dbReference>
<dbReference type="GO" id="GO:0019856">
    <property type="term" value="P:pyrimidine nucleobase biosynthetic process"/>
    <property type="evidence" value="ECO:0007669"/>
    <property type="project" value="TreeGrafter"/>
</dbReference>
<comment type="catalytic activity">
    <reaction evidence="9">
        <text>UTP + L-glutamine + ATP + H2O = CTP + L-glutamate + ADP + phosphate + 2 H(+)</text>
        <dbReference type="Rhea" id="RHEA:26426"/>
        <dbReference type="ChEBI" id="CHEBI:15377"/>
        <dbReference type="ChEBI" id="CHEBI:15378"/>
        <dbReference type="ChEBI" id="CHEBI:29985"/>
        <dbReference type="ChEBI" id="CHEBI:30616"/>
        <dbReference type="ChEBI" id="CHEBI:37563"/>
        <dbReference type="ChEBI" id="CHEBI:43474"/>
        <dbReference type="ChEBI" id="CHEBI:46398"/>
        <dbReference type="ChEBI" id="CHEBI:58359"/>
        <dbReference type="ChEBI" id="CHEBI:456216"/>
        <dbReference type="EC" id="6.3.4.2"/>
    </reaction>
</comment>
<dbReference type="Proteomes" id="UP000501237">
    <property type="component" value="Chromosome"/>
</dbReference>
<dbReference type="InterPro" id="IPR004468">
    <property type="entry name" value="CTP_synthase"/>
</dbReference>
<dbReference type="PANTHER" id="PTHR11550">
    <property type="entry name" value="CTP SYNTHASE"/>
    <property type="match status" value="1"/>
</dbReference>
<reference evidence="11 12" key="1">
    <citation type="journal article" date="2020" name="Microbiol. Resour. Announc.">
        <title>Complete genome sequence of Pseudomonas otitidis strain MrB4, isolated from Lake Biwa in Japan.</title>
        <authorList>
            <person name="Miyazaki K."/>
            <person name="Hase E."/>
            <person name="Maruya T."/>
        </authorList>
    </citation>
    <scope>NUCLEOTIDE SEQUENCE [LARGE SCALE GENOMIC DNA]</scope>
    <source>
        <strain evidence="11 12">MrB4</strain>
    </source>
</reference>
<keyword evidence="8" id="KW-0665">Pyrimidine biosynthesis</keyword>
<evidence type="ECO:0000256" key="4">
    <source>
        <dbReference type="ARBA" id="ARBA00022598"/>
    </source>
</evidence>
<dbReference type="RefSeq" id="WP_172434180.1">
    <property type="nucleotide sequence ID" value="NZ_AP022642.1"/>
</dbReference>
<feature type="domain" description="Glutamine amidotransferase" evidence="10">
    <location>
        <begin position="30"/>
        <end position="226"/>
    </location>
</feature>
<accession>A0A679GUQ9</accession>
<dbReference type="EC" id="6.3.4.2" evidence="3"/>
<dbReference type="Pfam" id="PF00117">
    <property type="entry name" value="GATase"/>
    <property type="match status" value="1"/>
</dbReference>
<evidence type="ECO:0000313" key="12">
    <source>
        <dbReference type="Proteomes" id="UP000501237"/>
    </source>
</evidence>
<proteinExistence type="inferred from homology"/>
<evidence type="ECO:0000256" key="7">
    <source>
        <dbReference type="ARBA" id="ARBA00022962"/>
    </source>
</evidence>
<dbReference type="InterPro" id="IPR029062">
    <property type="entry name" value="Class_I_gatase-like"/>
</dbReference>
<dbReference type="GO" id="GO:0005829">
    <property type="term" value="C:cytosol"/>
    <property type="evidence" value="ECO:0007669"/>
    <property type="project" value="TreeGrafter"/>
</dbReference>
<sequence length="232" mass="24567">MIGTAPLHIALLGEHDPAITAHRAIPLALEDAAERLGIRVRAEWIGTQGLEPRHLAGHHGLWCVPGSPYADTEGALRGIRHARLSGLPFLGTCGGFQHAVLEHARNVLGWVEAAHAETDPEAGLAVVSPLSCALVECIEAIHLTPGSRLARAYGSAMAFEGYHCRYGVNPDLQPALLSTGLSASAHGSDGALRAVERDDHPFFVATLFQPERAALAERPAPLVQAFLRSCAA</sequence>
<comment type="similarity">
    <text evidence="2">Belongs to the CTP synthase family.</text>
</comment>
<keyword evidence="5" id="KW-0547">Nucleotide-binding</keyword>
<dbReference type="GO" id="GO:0042802">
    <property type="term" value="F:identical protein binding"/>
    <property type="evidence" value="ECO:0007669"/>
    <property type="project" value="TreeGrafter"/>
</dbReference>
<evidence type="ECO:0000256" key="8">
    <source>
        <dbReference type="ARBA" id="ARBA00022975"/>
    </source>
</evidence>
<evidence type="ECO:0000313" key="11">
    <source>
        <dbReference type="EMBL" id="BCA29744.1"/>
    </source>
</evidence>
<dbReference type="Gene3D" id="3.40.50.880">
    <property type="match status" value="1"/>
</dbReference>
<dbReference type="NCBIfam" id="NF004836">
    <property type="entry name" value="PRK06186.1"/>
    <property type="match status" value="1"/>
</dbReference>
<dbReference type="SUPFAM" id="SSF52317">
    <property type="entry name" value="Class I glutamine amidotransferase-like"/>
    <property type="match status" value="1"/>
</dbReference>
<dbReference type="GeneID" id="57398937"/>
<dbReference type="GO" id="GO:0044210">
    <property type="term" value="P:'de novo' CTP biosynthetic process"/>
    <property type="evidence" value="ECO:0007669"/>
    <property type="project" value="UniProtKB-UniPathway"/>
</dbReference>
<comment type="pathway">
    <text evidence="1">Pyrimidine metabolism; CTP biosynthesis via de novo pathway; CTP from UDP: step 2/2.</text>
</comment>
<dbReference type="UniPathway" id="UPA00159">
    <property type="reaction ID" value="UER00277"/>
</dbReference>
<evidence type="ECO:0000256" key="2">
    <source>
        <dbReference type="ARBA" id="ARBA00007533"/>
    </source>
</evidence>
<dbReference type="InterPro" id="IPR017926">
    <property type="entry name" value="GATASE"/>
</dbReference>
<evidence type="ECO:0000259" key="10">
    <source>
        <dbReference type="Pfam" id="PF00117"/>
    </source>
</evidence>
<keyword evidence="6" id="KW-0067">ATP-binding</keyword>
<dbReference type="GO" id="GO:0003883">
    <property type="term" value="F:CTP synthase activity"/>
    <property type="evidence" value="ECO:0007669"/>
    <property type="project" value="UniProtKB-EC"/>
</dbReference>